<evidence type="ECO:0000313" key="2">
    <source>
        <dbReference type="Proteomes" id="UP000308600"/>
    </source>
</evidence>
<proteinExistence type="predicted"/>
<evidence type="ECO:0000313" key="1">
    <source>
        <dbReference type="EMBL" id="TFK71124.1"/>
    </source>
</evidence>
<dbReference type="Proteomes" id="UP000308600">
    <property type="component" value="Unassembled WGS sequence"/>
</dbReference>
<dbReference type="EMBL" id="ML208302">
    <property type="protein sequence ID" value="TFK71124.1"/>
    <property type="molecule type" value="Genomic_DNA"/>
</dbReference>
<sequence>MTWDLNNASVDLYGYLSFKPDIQYWLNPENTYRVVFIQNQASWFVVTGSDFEIDAHGIGGIQGNGQSWWIYYTNHTKADGDGRPISLTVYQTKRATIRGFRIEKPPFWAHTVAESREILYDGIFVNATNEDPAFSGKNIVPNTDGINTYRSNGVTMLNWDITCGDDCLAIKGNSTNIFARNITCRGGNGIAFGSLGQYANLTDNVLNVEMEDLKFIRLDSKTQPNMVNGVYLKSWDGSINGQPPTGGGGGKGRVDNITVKDVQLDRVNAPIHLYQTNGAHSGDAPSQLKFGALQFLNWNGTAATNKIVDIECSSAAGCGTVSFENFAVAGPAGQAPRYICQNVEQVVGLAAPCNATG</sequence>
<gene>
    <name evidence="1" type="ORF">BDN72DRAFT_838040</name>
</gene>
<reference evidence="1 2" key="1">
    <citation type="journal article" date="2019" name="Nat. Ecol. Evol.">
        <title>Megaphylogeny resolves global patterns of mushroom evolution.</title>
        <authorList>
            <person name="Varga T."/>
            <person name="Krizsan K."/>
            <person name="Foldi C."/>
            <person name="Dima B."/>
            <person name="Sanchez-Garcia M."/>
            <person name="Sanchez-Ramirez S."/>
            <person name="Szollosi G.J."/>
            <person name="Szarkandi J.G."/>
            <person name="Papp V."/>
            <person name="Albert L."/>
            <person name="Andreopoulos W."/>
            <person name="Angelini C."/>
            <person name="Antonin V."/>
            <person name="Barry K.W."/>
            <person name="Bougher N.L."/>
            <person name="Buchanan P."/>
            <person name="Buyck B."/>
            <person name="Bense V."/>
            <person name="Catcheside P."/>
            <person name="Chovatia M."/>
            <person name="Cooper J."/>
            <person name="Damon W."/>
            <person name="Desjardin D."/>
            <person name="Finy P."/>
            <person name="Geml J."/>
            <person name="Haridas S."/>
            <person name="Hughes K."/>
            <person name="Justo A."/>
            <person name="Karasinski D."/>
            <person name="Kautmanova I."/>
            <person name="Kiss B."/>
            <person name="Kocsube S."/>
            <person name="Kotiranta H."/>
            <person name="LaButti K.M."/>
            <person name="Lechner B.E."/>
            <person name="Liimatainen K."/>
            <person name="Lipzen A."/>
            <person name="Lukacs Z."/>
            <person name="Mihaltcheva S."/>
            <person name="Morgado L.N."/>
            <person name="Niskanen T."/>
            <person name="Noordeloos M.E."/>
            <person name="Ohm R.A."/>
            <person name="Ortiz-Santana B."/>
            <person name="Ovrebo C."/>
            <person name="Racz N."/>
            <person name="Riley R."/>
            <person name="Savchenko A."/>
            <person name="Shiryaev A."/>
            <person name="Soop K."/>
            <person name="Spirin V."/>
            <person name="Szebenyi C."/>
            <person name="Tomsovsky M."/>
            <person name="Tulloss R.E."/>
            <person name="Uehling J."/>
            <person name="Grigoriev I.V."/>
            <person name="Vagvolgyi C."/>
            <person name="Papp T."/>
            <person name="Martin F.M."/>
            <person name="Miettinen O."/>
            <person name="Hibbett D.S."/>
            <person name="Nagy L.G."/>
        </authorList>
    </citation>
    <scope>NUCLEOTIDE SEQUENCE [LARGE SCALE GENOMIC DNA]</scope>
    <source>
        <strain evidence="1 2">NL-1719</strain>
    </source>
</reference>
<accession>A0ACD3AZJ6</accession>
<protein>
    <submittedName>
        <fullName evidence="1">Pectin lyase-like protein</fullName>
    </submittedName>
</protein>
<organism evidence="1 2">
    <name type="scientific">Pluteus cervinus</name>
    <dbReference type="NCBI Taxonomy" id="181527"/>
    <lineage>
        <taxon>Eukaryota</taxon>
        <taxon>Fungi</taxon>
        <taxon>Dikarya</taxon>
        <taxon>Basidiomycota</taxon>
        <taxon>Agaricomycotina</taxon>
        <taxon>Agaricomycetes</taxon>
        <taxon>Agaricomycetidae</taxon>
        <taxon>Agaricales</taxon>
        <taxon>Pluteineae</taxon>
        <taxon>Pluteaceae</taxon>
        <taxon>Pluteus</taxon>
    </lineage>
</organism>
<keyword evidence="2" id="KW-1185">Reference proteome</keyword>
<name>A0ACD3AZJ6_9AGAR</name>